<evidence type="ECO:0000313" key="1">
    <source>
        <dbReference type="EMBL" id="KAI9509970.1"/>
    </source>
</evidence>
<organism evidence="1 2">
    <name type="scientific">Russula earlei</name>
    <dbReference type="NCBI Taxonomy" id="71964"/>
    <lineage>
        <taxon>Eukaryota</taxon>
        <taxon>Fungi</taxon>
        <taxon>Dikarya</taxon>
        <taxon>Basidiomycota</taxon>
        <taxon>Agaricomycotina</taxon>
        <taxon>Agaricomycetes</taxon>
        <taxon>Russulales</taxon>
        <taxon>Russulaceae</taxon>
        <taxon>Russula</taxon>
    </lineage>
</organism>
<dbReference type="Proteomes" id="UP001207468">
    <property type="component" value="Unassembled WGS sequence"/>
</dbReference>
<protein>
    <submittedName>
        <fullName evidence="1">Nucleolus protein</fullName>
    </submittedName>
</protein>
<comment type="caution">
    <text evidence="1">The sequence shown here is derived from an EMBL/GenBank/DDBJ whole genome shotgun (WGS) entry which is preliminary data.</text>
</comment>
<sequence length="303" mass="34909">MLIDLQVHRLSTTSLTVWILAMPKVYRRRKRPVTLVENRGTSGTPRASRTVIRKFHRLLKQQKSARGDTLANVNREIEELGGLERYQRMSCIGQGMDRGGGSEKVLIEWMKQMGWADRKEKGERRHRLLEVGAVKPDNYRGCTSWLDATAIDLRSRHPSILEQDFLLMDQSRHREAWDVISLSLVLNFVPDGKDRGRMLVQAHSMIRPGGLCFLALPLPCVNNSRYMTSERMGELMDAVGFSRLEERWRPGGKMIYWLYRRRPTPEKWAGKPFGKKEVLRQGGSRNNFHILLQRPTAAASEES</sequence>
<keyword evidence="2" id="KW-1185">Reference proteome</keyword>
<dbReference type="EMBL" id="JAGFNK010000052">
    <property type="protein sequence ID" value="KAI9509970.1"/>
    <property type="molecule type" value="Genomic_DNA"/>
</dbReference>
<gene>
    <name evidence="1" type="ORF">F5148DRAFT_1183576</name>
</gene>
<reference evidence="1" key="1">
    <citation type="submission" date="2021-03" db="EMBL/GenBank/DDBJ databases">
        <title>Evolutionary priming and transition to the ectomycorrhizal habit in an iconic lineage of mushroom-forming fungi: is preadaptation a requirement?</title>
        <authorList>
            <consortium name="DOE Joint Genome Institute"/>
            <person name="Looney B.P."/>
            <person name="Miyauchi S."/>
            <person name="Morin E."/>
            <person name="Drula E."/>
            <person name="Courty P.E."/>
            <person name="Chicoki N."/>
            <person name="Fauchery L."/>
            <person name="Kohler A."/>
            <person name="Kuo A."/>
            <person name="LaButti K."/>
            <person name="Pangilinan J."/>
            <person name="Lipzen A."/>
            <person name="Riley R."/>
            <person name="Andreopoulos W."/>
            <person name="He G."/>
            <person name="Johnson J."/>
            <person name="Barry K.W."/>
            <person name="Grigoriev I.V."/>
            <person name="Nagy L."/>
            <person name="Hibbett D."/>
            <person name="Henrissat B."/>
            <person name="Matheny P.B."/>
            <person name="Labbe J."/>
            <person name="Martin A.F."/>
        </authorList>
    </citation>
    <scope>NUCLEOTIDE SEQUENCE</scope>
    <source>
        <strain evidence="1">BPL698</strain>
    </source>
</reference>
<accession>A0ACC0UF74</accession>
<proteinExistence type="predicted"/>
<evidence type="ECO:0000313" key="2">
    <source>
        <dbReference type="Proteomes" id="UP001207468"/>
    </source>
</evidence>
<name>A0ACC0UF74_9AGAM</name>